<dbReference type="InterPro" id="IPR018206">
    <property type="entry name" value="ETF_asu_C_CS"/>
</dbReference>
<name>A0A1I4UM40_9BACT</name>
<dbReference type="Gene3D" id="3.40.50.1220">
    <property type="entry name" value="TPP-binding domain"/>
    <property type="match status" value="1"/>
</dbReference>
<dbReference type="AlphaFoldDB" id="A0A1I4UM40"/>
<dbReference type="PROSITE" id="PS00696">
    <property type="entry name" value="ETF_ALPHA"/>
    <property type="match status" value="1"/>
</dbReference>
<dbReference type="SUPFAM" id="SSF52467">
    <property type="entry name" value="DHS-like NAD/FAD-binding domain"/>
    <property type="match status" value="1"/>
</dbReference>
<comment type="similarity">
    <text evidence="1">Belongs to the ETF alpha-subunit/FixB family.</text>
</comment>
<dbReference type="InterPro" id="IPR014729">
    <property type="entry name" value="Rossmann-like_a/b/a_fold"/>
</dbReference>
<evidence type="ECO:0000256" key="8">
    <source>
        <dbReference type="ARBA" id="ARBA00079299"/>
    </source>
</evidence>
<evidence type="ECO:0000256" key="9">
    <source>
        <dbReference type="PIRSR" id="PIRSR000089-1"/>
    </source>
</evidence>
<evidence type="ECO:0000256" key="3">
    <source>
        <dbReference type="ARBA" id="ARBA00022630"/>
    </source>
</evidence>
<evidence type="ECO:0000256" key="6">
    <source>
        <dbReference type="ARBA" id="ARBA00025649"/>
    </source>
</evidence>
<protein>
    <recommendedName>
        <fullName evidence="7">Electron transfer flavoprotein subunit alpha</fullName>
    </recommendedName>
    <alternativeName>
        <fullName evidence="8">Electron transfer flavoprotein large subunit</fullName>
    </alternativeName>
</protein>
<feature type="binding site" evidence="9">
    <location>
        <begin position="253"/>
        <end position="257"/>
    </location>
    <ligand>
        <name>FAD</name>
        <dbReference type="ChEBI" id="CHEBI:57692"/>
    </ligand>
</feature>
<evidence type="ECO:0000256" key="4">
    <source>
        <dbReference type="ARBA" id="ARBA00022827"/>
    </source>
</evidence>
<dbReference type="InterPro" id="IPR033947">
    <property type="entry name" value="ETF_alpha_N"/>
</dbReference>
<evidence type="ECO:0000256" key="2">
    <source>
        <dbReference type="ARBA" id="ARBA00022448"/>
    </source>
</evidence>
<dbReference type="STRING" id="39841.SAMN05660836_01874"/>
<feature type="binding site" evidence="9">
    <location>
        <begin position="239"/>
        <end position="240"/>
    </location>
    <ligand>
        <name>FAD</name>
        <dbReference type="ChEBI" id="CHEBI:57692"/>
    </ligand>
</feature>
<sequence>MAESVCIVAEFRDGGFRRVSFEVASEGRRLADSLGLKLYGVVVGSGVGDKAQELAKYGVEKVFVADNPAFEHYIAETYVPAVAEMVRQCDPAVVLLPASMNGKDLSARLAARLEAGLAQDCVEIAVQDGKLRAKRPLFGGKCLGWYEWSDGEVAMISCRPKVMSCLEPDDSKQAEVVNVDVEIPDARSRVVSVDLDTSGKIELTEADIIVSGGRGMKGPENFAMLEELASLLGAAVGASRAAVDAGWRPHSDQVGQTGKVVTPSLYIAVGISGAIQHLAGMGSSKYIVAVNKDPDAPIFSKADYGVVEDLFKFIPVFTEEVRKLKSAE</sequence>
<dbReference type="EMBL" id="FOUU01000006">
    <property type="protein sequence ID" value="SFM90036.1"/>
    <property type="molecule type" value="Genomic_DNA"/>
</dbReference>
<evidence type="ECO:0000313" key="12">
    <source>
        <dbReference type="Proteomes" id="UP000199611"/>
    </source>
</evidence>
<evidence type="ECO:0000256" key="7">
    <source>
        <dbReference type="ARBA" id="ARBA00068674"/>
    </source>
</evidence>
<dbReference type="Pfam" id="PF00766">
    <property type="entry name" value="ETF_alpha"/>
    <property type="match status" value="1"/>
</dbReference>
<dbReference type="FunFam" id="3.40.50.1220:FF:000001">
    <property type="entry name" value="Electron transfer flavoprotein, alpha subunit"/>
    <property type="match status" value="1"/>
</dbReference>
<evidence type="ECO:0000256" key="5">
    <source>
        <dbReference type="ARBA" id="ARBA00022982"/>
    </source>
</evidence>
<dbReference type="Gene3D" id="3.40.50.620">
    <property type="entry name" value="HUPs"/>
    <property type="match status" value="1"/>
</dbReference>
<evidence type="ECO:0000313" key="11">
    <source>
        <dbReference type="EMBL" id="SFM90036.1"/>
    </source>
</evidence>
<keyword evidence="2" id="KW-0813">Transport</keyword>
<keyword evidence="4 9" id="KW-0274">FAD</keyword>
<dbReference type="PANTHER" id="PTHR43153">
    <property type="entry name" value="ELECTRON TRANSFER FLAVOPROTEIN ALPHA"/>
    <property type="match status" value="1"/>
</dbReference>
<accession>A0A1I4UM40</accession>
<dbReference type="SUPFAM" id="SSF52402">
    <property type="entry name" value="Adenine nucleotide alpha hydrolases-like"/>
    <property type="match status" value="1"/>
</dbReference>
<keyword evidence="12" id="KW-1185">Reference proteome</keyword>
<dbReference type="GO" id="GO:0050660">
    <property type="term" value="F:flavin adenine dinucleotide binding"/>
    <property type="evidence" value="ECO:0007669"/>
    <property type="project" value="InterPro"/>
</dbReference>
<dbReference type="Pfam" id="PF01012">
    <property type="entry name" value="ETF"/>
    <property type="match status" value="1"/>
</dbReference>
<dbReference type="Proteomes" id="UP000199611">
    <property type="component" value="Unassembled WGS sequence"/>
</dbReference>
<dbReference type="GO" id="GO:0033539">
    <property type="term" value="P:fatty acid beta-oxidation using acyl-CoA dehydrogenase"/>
    <property type="evidence" value="ECO:0007669"/>
    <property type="project" value="TreeGrafter"/>
</dbReference>
<comment type="function">
    <text evidence="6">The electron transfer flavoprotein serves as a specific electron acceptor for other dehydrogenases. It transfers the electrons to the main respiratory chain via ETF-ubiquinone oxidoreductase (ETF dehydrogenase).</text>
</comment>
<keyword evidence="5" id="KW-0249">Electron transport</keyword>
<gene>
    <name evidence="11" type="ORF">SAMN05660836_01874</name>
</gene>
<organism evidence="11 12">
    <name type="scientific">Thermodesulforhabdus norvegica</name>
    <dbReference type="NCBI Taxonomy" id="39841"/>
    <lineage>
        <taxon>Bacteria</taxon>
        <taxon>Pseudomonadati</taxon>
        <taxon>Thermodesulfobacteriota</taxon>
        <taxon>Syntrophobacteria</taxon>
        <taxon>Syntrophobacterales</taxon>
        <taxon>Thermodesulforhabdaceae</taxon>
        <taxon>Thermodesulforhabdus</taxon>
    </lineage>
</organism>
<feature type="binding site" evidence="9">
    <location>
        <begin position="270"/>
        <end position="277"/>
    </location>
    <ligand>
        <name>FAD</name>
        <dbReference type="ChEBI" id="CHEBI:57692"/>
    </ligand>
</feature>
<dbReference type="SMART" id="SM00893">
    <property type="entry name" value="ETF"/>
    <property type="match status" value="1"/>
</dbReference>
<dbReference type="PIRSF" id="PIRSF000089">
    <property type="entry name" value="Electra_flavoP_a"/>
    <property type="match status" value="1"/>
</dbReference>
<dbReference type="InterPro" id="IPR029035">
    <property type="entry name" value="DHS-like_NAD/FAD-binding_dom"/>
</dbReference>
<feature type="binding site" evidence="9">
    <location>
        <position position="291"/>
    </location>
    <ligand>
        <name>FAD</name>
        <dbReference type="ChEBI" id="CHEBI:57692"/>
    </ligand>
</feature>
<evidence type="ECO:0000256" key="1">
    <source>
        <dbReference type="ARBA" id="ARBA00005817"/>
    </source>
</evidence>
<reference evidence="11 12" key="1">
    <citation type="submission" date="2016-10" db="EMBL/GenBank/DDBJ databases">
        <authorList>
            <person name="de Groot N.N."/>
        </authorList>
    </citation>
    <scope>NUCLEOTIDE SEQUENCE [LARGE SCALE GENOMIC DNA]</scope>
    <source>
        <strain evidence="11 12">DSM 9990</strain>
    </source>
</reference>
<dbReference type="GO" id="GO:0009055">
    <property type="term" value="F:electron transfer activity"/>
    <property type="evidence" value="ECO:0007669"/>
    <property type="project" value="InterPro"/>
</dbReference>
<dbReference type="InterPro" id="IPR001308">
    <property type="entry name" value="ETF_a/FixB"/>
</dbReference>
<comment type="cofactor">
    <cofactor evidence="9">
        <name>FAD</name>
        <dbReference type="ChEBI" id="CHEBI:57692"/>
    </cofactor>
    <text evidence="9">Binds 1 FAD per dimer.</text>
</comment>
<keyword evidence="3" id="KW-0285">Flavoprotein</keyword>
<dbReference type="InterPro" id="IPR014730">
    <property type="entry name" value="ETF_a/b_N"/>
</dbReference>
<dbReference type="OrthoDB" id="9770286at2"/>
<proteinExistence type="inferred from homology"/>
<dbReference type="RefSeq" id="WP_093395274.1">
    <property type="nucleotide sequence ID" value="NZ_FOUU01000006.1"/>
</dbReference>
<dbReference type="CDD" id="cd01715">
    <property type="entry name" value="ETF_alpha"/>
    <property type="match status" value="1"/>
</dbReference>
<dbReference type="PANTHER" id="PTHR43153:SF1">
    <property type="entry name" value="ELECTRON TRANSFER FLAVOPROTEIN SUBUNIT ALPHA, MITOCHONDRIAL"/>
    <property type="match status" value="1"/>
</dbReference>
<evidence type="ECO:0000259" key="10">
    <source>
        <dbReference type="SMART" id="SM00893"/>
    </source>
</evidence>
<dbReference type="InterPro" id="IPR014731">
    <property type="entry name" value="ETF_asu_C"/>
</dbReference>
<feature type="domain" description="Electron transfer flavoprotein alpha/beta-subunit N-terminal" evidence="10">
    <location>
        <begin position="5"/>
        <end position="194"/>
    </location>
</feature>
<feature type="binding site" evidence="9">
    <location>
        <position position="214"/>
    </location>
    <ligand>
        <name>FAD</name>
        <dbReference type="ChEBI" id="CHEBI:57692"/>
    </ligand>
</feature>